<dbReference type="AlphaFoldDB" id="A0AAD9GFF1"/>
<evidence type="ECO:0000256" key="2">
    <source>
        <dbReference type="SAM" id="MobiDB-lite"/>
    </source>
</evidence>
<reference evidence="5" key="1">
    <citation type="journal article" date="2014" name="Nucleic Acids Res.">
        <title>The evolutionary dynamics of variant antigen genes in Babesia reveal a history of genomic innovation underlying host-parasite interaction.</title>
        <authorList>
            <person name="Jackson A.P."/>
            <person name="Otto T.D."/>
            <person name="Darby A."/>
            <person name="Ramaprasad A."/>
            <person name="Xia D."/>
            <person name="Echaide I.E."/>
            <person name="Farber M."/>
            <person name="Gahlot S."/>
            <person name="Gamble J."/>
            <person name="Gupta D."/>
            <person name="Gupta Y."/>
            <person name="Jackson L."/>
            <person name="Malandrin L."/>
            <person name="Malas T.B."/>
            <person name="Moussa E."/>
            <person name="Nair M."/>
            <person name="Reid A.J."/>
            <person name="Sanders M."/>
            <person name="Sharma J."/>
            <person name="Tracey A."/>
            <person name="Quail M.A."/>
            <person name="Weir W."/>
            <person name="Wastling J.M."/>
            <person name="Hall N."/>
            <person name="Willadsen P."/>
            <person name="Lingelbach K."/>
            <person name="Shiels B."/>
            <person name="Tait A."/>
            <person name="Berriman M."/>
            <person name="Allred D.R."/>
            <person name="Pain A."/>
        </authorList>
    </citation>
    <scope>NUCLEOTIDE SEQUENCE</scope>
    <source>
        <strain evidence="5">1802A</strain>
    </source>
</reference>
<sequence length="221" mass="24390">MKFLGILRASALCLLVSALQGKPVSCGFFKNLLSSKKPSSDVSQAPGESCVDAGQHSKKGCTVQDEELQKKLKAMDAEQEERLKKIQDQRKAEEEEMMTKIAEQRKEVVKRLLGSDAPFYLEDMEIFYDVLDRGADVNPEAVQQIGEKIHAYLGSLGIHGDDVKSSLENLMVKIHETVMGLMYGPTDGYDLNPVETTAKPQDHAEASGDSDVEAQKKAEEE</sequence>
<evidence type="ECO:0000313" key="6">
    <source>
        <dbReference type="Proteomes" id="UP001195914"/>
    </source>
</evidence>
<feature type="coiled-coil region" evidence="1">
    <location>
        <begin position="69"/>
        <end position="103"/>
    </location>
</feature>
<dbReference type="InterPro" id="IPR021669">
    <property type="entry name" value="Bd37_core"/>
</dbReference>
<organism evidence="5 6">
    <name type="scientific">Babesia divergens</name>
    <dbReference type="NCBI Taxonomy" id="32595"/>
    <lineage>
        <taxon>Eukaryota</taxon>
        <taxon>Sar</taxon>
        <taxon>Alveolata</taxon>
        <taxon>Apicomplexa</taxon>
        <taxon>Aconoidasida</taxon>
        <taxon>Piroplasmida</taxon>
        <taxon>Babesiidae</taxon>
        <taxon>Babesia</taxon>
    </lineage>
</organism>
<name>A0AAD9GFF1_BABDI</name>
<gene>
    <name evidence="5" type="ORF">X943_000429</name>
</gene>
<evidence type="ECO:0000259" key="4">
    <source>
        <dbReference type="Pfam" id="PF11641"/>
    </source>
</evidence>
<feature type="region of interest" description="Disordered" evidence="2">
    <location>
        <begin position="36"/>
        <end position="56"/>
    </location>
</feature>
<keyword evidence="3" id="KW-0732">Signal</keyword>
<reference evidence="5" key="2">
    <citation type="submission" date="2021-05" db="EMBL/GenBank/DDBJ databases">
        <authorList>
            <person name="Pain A."/>
        </authorList>
    </citation>
    <scope>NUCLEOTIDE SEQUENCE</scope>
    <source>
        <strain evidence="5">1802A</strain>
    </source>
</reference>
<evidence type="ECO:0000256" key="1">
    <source>
        <dbReference type="SAM" id="Coils"/>
    </source>
</evidence>
<dbReference type="Pfam" id="PF11641">
    <property type="entry name" value="Antigen_Bd37"/>
    <property type="match status" value="1"/>
</dbReference>
<feature type="domain" description="Bd37 core" evidence="4">
    <location>
        <begin position="95"/>
        <end position="190"/>
    </location>
</feature>
<proteinExistence type="predicted"/>
<feature type="chain" id="PRO_5042038870" evidence="3">
    <location>
        <begin position="22"/>
        <end position="221"/>
    </location>
</feature>
<dbReference type="InterPro" id="IPR038272">
    <property type="entry name" value="Bd37_core_sf"/>
</dbReference>
<feature type="signal peptide" evidence="3">
    <location>
        <begin position="1"/>
        <end position="21"/>
    </location>
</feature>
<evidence type="ECO:0000256" key="3">
    <source>
        <dbReference type="SAM" id="SignalP"/>
    </source>
</evidence>
<dbReference type="EMBL" id="JAHBMH010000033">
    <property type="protein sequence ID" value="KAK1937246.1"/>
    <property type="molecule type" value="Genomic_DNA"/>
</dbReference>
<feature type="region of interest" description="Disordered" evidence="2">
    <location>
        <begin position="191"/>
        <end position="221"/>
    </location>
</feature>
<comment type="caution">
    <text evidence="5">The sequence shown here is derived from an EMBL/GenBank/DDBJ whole genome shotgun (WGS) entry which is preliminary data.</text>
</comment>
<dbReference type="Gene3D" id="1.10.4170.10">
    <property type="entry name" value="Glycosylphosphatidylinositol-anchored merozoite surface protein"/>
    <property type="match status" value="1"/>
</dbReference>
<keyword evidence="6" id="KW-1185">Reference proteome</keyword>
<accession>A0AAD9GFF1</accession>
<protein>
    <submittedName>
        <fullName evidence="5">Glycosylphosphatidylinositol-anchored merozoite surface protein</fullName>
    </submittedName>
</protein>
<dbReference type="Proteomes" id="UP001195914">
    <property type="component" value="Unassembled WGS sequence"/>
</dbReference>
<keyword evidence="1" id="KW-0175">Coiled coil</keyword>
<keyword evidence="5" id="KW-0477">Merozoite</keyword>
<evidence type="ECO:0000313" key="5">
    <source>
        <dbReference type="EMBL" id="KAK1937246.1"/>
    </source>
</evidence>